<dbReference type="STRING" id="34060.B0181_02715"/>
<dbReference type="InterPro" id="IPR050695">
    <property type="entry name" value="N-acetylmuramoyl_amidase_3"/>
</dbReference>
<evidence type="ECO:0000313" key="9">
    <source>
        <dbReference type="Proteomes" id="UP000255279"/>
    </source>
</evidence>
<evidence type="ECO:0000259" key="5">
    <source>
        <dbReference type="Pfam" id="PF01520"/>
    </source>
</evidence>
<dbReference type="GO" id="GO:0008745">
    <property type="term" value="F:N-acetylmuramoyl-L-alanine amidase activity"/>
    <property type="evidence" value="ECO:0007669"/>
    <property type="project" value="UniProtKB-EC"/>
</dbReference>
<evidence type="ECO:0000256" key="3">
    <source>
        <dbReference type="ARBA" id="ARBA00022801"/>
    </source>
</evidence>
<keyword evidence="4" id="KW-0732">Signal</keyword>
<dbReference type="EC" id="3.5.1.28" evidence="2"/>
<dbReference type="AlphaFoldDB" id="A0A1T0A7G9"/>
<dbReference type="Pfam" id="PF01520">
    <property type="entry name" value="Amidase_3"/>
    <property type="match status" value="1"/>
</dbReference>
<comment type="catalytic activity">
    <reaction evidence="1">
        <text>Hydrolyzes the link between N-acetylmuramoyl residues and L-amino acid residues in certain cell-wall glycopeptides.</text>
        <dbReference type="EC" id="3.5.1.28"/>
    </reaction>
</comment>
<dbReference type="InterPro" id="IPR002508">
    <property type="entry name" value="MurNAc-LAA_cat"/>
</dbReference>
<dbReference type="GO" id="GO:0009253">
    <property type="term" value="P:peptidoglycan catabolic process"/>
    <property type="evidence" value="ECO:0007669"/>
    <property type="project" value="InterPro"/>
</dbReference>
<evidence type="ECO:0000313" key="8">
    <source>
        <dbReference type="Proteomes" id="UP000190435"/>
    </source>
</evidence>
<evidence type="ECO:0000256" key="4">
    <source>
        <dbReference type="SAM" id="SignalP"/>
    </source>
</evidence>
<dbReference type="CDD" id="cd02696">
    <property type="entry name" value="MurNAc-LAA"/>
    <property type="match status" value="1"/>
</dbReference>
<feature type="chain" id="PRO_5033283561" description="N-acetylmuramoyl-L-alanine amidase" evidence="4">
    <location>
        <begin position="26"/>
        <end position="252"/>
    </location>
</feature>
<feature type="signal peptide" evidence="4">
    <location>
        <begin position="1"/>
        <end position="25"/>
    </location>
</feature>
<proteinExistence type="predicted"/>
<dbReference type="Proteomes" id="UP000255279">
    <property type="component" value="Unassembled WGS sequence"/>
</dbReference>
<dbReference type="SUPFAM" id="SSF53187">
    <property type="entry name" value="Zn-dependent exopeptidases"/>
    <property type="match status" value="1"/>
</dbReference>
<dbReference type="EMBL" id="UGQE01000001">
    <property type="protein sequence ID" value="STZ10407.1"/>
    <property type="molecule type" value="Genomic_DNA"/>
</dbReference>
<dbReference type="Proteomes" id="UP000190435">
    <property type="component" value="Unassembled WGS sequence"/>
</dbReference>
<organism evidence="6 8">
    <name type="scientific">Moraxella caviae</name>
    <dbReference type="NCBI Taxonomy" id="34060"/>
    <lineage>
        <taxon>Bacteria</taxon>
        <taxon>Pseudomonadati</taxon>
        <taxon>Pseudomonadota</taxon>
        <taxon>Gammaproteobacteria</taxon>
        <taxon>Moraxellales</taxon>
        <taxon>Moraxellaceae</taxon>
        <taxon>Moraxella</taxon>
    </lineage>
</organism>
<gene>
    <name evidence="6" type="ORF">B0181_02715</name>
    <name evidence="7" type="ORF">NCTC10293_00742</name>
</gene>
<accession>A0A1T0A7G9</accession>
<reference evidence="7 9" key="2">
    <citation type="submission" date="2018-06" db="EMBL/GenBank/DDBJ databases">
        <authorList>
            <consortium name="Pathogen Informatics"/>
            <person name="Doyle S."/>
        </authorList>
    </citation>
    <scope>NUCLEOTIDE SEQUENCE [LARGE SCALE GENOMIC DNA]</scope>
    <source>
        <strain evidence="7 9">NCTC10293</strain>
    </source>
</reference>
<dbReference type="PROSITE" id="PS51257">
    <property type="entry name" value="PROKAR_LIPOPROTEIN"/>
    <property type="match status" value="1"/>
</dbReference>
<dbReference type="GO" id="GO:0030288">
    <property type="term" value="C:outer membrane-bounded periplasmic space"/>
    <property type="evidence" value="ECO:0007669"/>
    <property type="project" value="TreeGrafter"/>
</dbReference>
<evidence type="ECO:0000313" key="7">
    <source>
        <dbReference type="EMBL" id="STZ10407.1"/>
    </source>
</evidence>
<keyword evidence="8" id="KW-1185">Reference proteome</keyword>
<keyword evidence="3" id="KW-0378">Hydrolase</keyword>
<feature type="domain" description="MurNAc-LAA" evidence="5">
    <location>
        <begin position="30"/>
        <end position="238"/>
    </location>
</feature>
<dbReference type="Gene3D" id="3.40.630.40">
    <property type="entry name" value="Zn-dependent exopeptidases"/>
    <property type="match status" value="1"/>
</dbReference>
<evidence type="ECO:0000256" key="2">
    <source>
        <dbReference type="ARBA" id="ARBA00011901"/>
    </source>
</evidence>
<reference evidence="6 8" key="1">
    <citation type="submission" date="2017-02" db="EMBL/GenBank/DDBJ databases">
        <title>Draft genome sequence of Moraxella caviae CCUG 355 type strain.</title>
        <authorList>
            <person name="Engstrom-Jakobsson H."/>
            <person name="Salva-Serra F."/>
            <person name="Thorell K."/>
            <person name="Gonzales-Siles L."/>
            <person name="Karlsson R."/>
            <person name="Boulund F."/>
            <person name="Engstrand L."/>
            <person name="Moore E."/>
        </authorList>
    </citation>
    <scope>NUCLEOTIDE SEQUENCE [LARGE SCALE GENOMIC DNA]</scope>
    <source>
        <strain evidence="6 8">CCUG 355</strain>
    </source>
</reference>
<dbReference type="PANTHER" id="PTHR30404">
    <property type="entry name" value="N-ACETYLMURAMOYL-L-ALANINE AMIDASE"/>
    <property type="match status" value="1"/>
</dbReference>
<evidence type="ECO:0000313" key="6">
    <source>
        <dbReference type="EMBL" id="OOR91674.1"/>
    </source>
</evidence>
<name>A0A1T0A7G9_9GAMM</name>
<dbReference type="RefSeq" id="WP_158078923.1">
    <property type="nucleotide sequence ID" value="NZ_MUXU01000020.1"/>
</dbReference>
<evidence type="ECO:0000256" key="1">
    <source>
        <dbReference type="ARBA" id="ARBA00001561"/>
    </source>
</evidence>
<dbReference type="EMBL" id="MUXU01000020">
    <property type="protein sequence ID" value="OOR91674.1"/>
    <property type="molecule type" value="Genomic_DNA"/>
</dbReference>
<sequence>MKNFKFINALRMAVLGAALFLSACATRPLIVLDSGHNPVRSSGAISVRGINEVDYNDIFTGELERAFAQAGWQVVMTRKPEEDRSLDERAAIANETAPLVFLSIHHDSTQLENLAEIKTAYQPAYRTKHPIAGSSLHISIDNPHYDDSLRFATLVGEELQAVGRKFNLDHANPSYERPLPLVNADYAIYRHDLLRVLRTTTVPAVLLEVGVIVDIDDEELARNADERQKLISAIVKAADKYRKQTKASWRKK</sequence>
<dbReference type="PANTHER" id="PTHR30404:SF0">
    <property type="entry name" value="N-ACETYLMURAMOYL-L-ALANINE AMIDASE AMIC"/>
    <property type="match status" value="1"/>
</dbReference>
<protein>
    <recommendedName>
        <fullName evidence="2">N-acetylmuramoyl-L-alanine amidase</fullName>
        <ecNumber evidence="2">3.5.1.28</ecNumber>
    </recommendedName>
</protein>